<dbReference type="Proteomes" id="UP001057375">
    <property type="component" value="Unassembled WGS sequence"/>
</dbReference>
<keyword evidence="2" id="KW-1185">Reference proteome</keyword>
<feature type="non-terminal residue" evidence="1">
    <location>
        <position position="90"/>
    </location>
</feature>
<organism evidence="1 2">
    <name type="scientific">Aduncisulcus paluster</name>
    <dbReference type="NCBI Taxonomy" id="2918883"/>
    <lineage>
        <taxon>Eukaryota</taxon>
        <taxon>Metamonada</taxon>
        <taxon>Carpediemonas-like organisms</taxon>
        <taxon>Aduncisulcus</taxon>
    </lineage>
</organism>
<sequence length="90" mass="10409">MQKLDLLGPRWMITDEEDDDWFMEDDMGEEKGGLVCINNGLEPLVMPMIENYMVEDRPRMPSTLPPMVLKLGGEYMNLGEAPRRQAYSKE</sequence>
<evidence type="ECO:0000313" key="2">
    <source>
        <dbReference type="Proteomes" id="UP001057375"/>
    </source>
</evidence>
<dbReference type="EMBL" id="BQXS01008956">
    <property type="protein sequence ID" value="GKT30647.1"/>
    <property type="molecule type" value="Genomic_DNA"/>
</dbReference>
<reference evidence="1" key="1">
    <citation type="submission" date="2022-03" db="EMBL/GenBank/DDBJ databases">
        <title>Draft genome sequence of Aduncisulcus paluster, a free-living microaerophilic Fornicata.</title>
        <authorList>
            <person name="Yuyama I."/>
            <person name="Kume K."/>
            <person name="Tamura T."/>
            <person name="Inagaki Y."/>
            <person name="Hashimoto T."/>
        </authorList>
    </citation>
    <scope>NUCLEOTIDE SEQUENCE</scope>
    <source>
        <strain evidence="1">NY0171</strain>
    </source>
</reference>
<protein>
    <submittedName>
        <fullName evidence="1">Uncharacterized protein</fullName>
    </submittedName>
</protein>
<proteinExistence type="predicted"/>
<accession>A0ABQ5KDS1</accession>
<name>A0ABQ5KDS1_9EUKA</name>
<comment type="caution">
    <text evidence="1">The sequence shown here is derived from an EMBL/GenBank/DDBJ whole genome shotgun (WGS) entry which is preliminary data.</text>
</comment>
<gene>
    <name evidence="1" type="ORF">ADUPG1_005582</name>
</gene>
<evidence type="ECO:0000313" key="1">
    <source>
        <dbReference type="EMBL" id="GKT30647.1"/>
    </source>
</evidence>